<comment type="function">
    <text evidence="3">VP5 protein is one of the two proteins (with VP2) which constitute the virus particle outer capsid. Acts as a membrane permeabilization protein that mediates release of viral particles from endosomal compartments into the cytoplasm. Permeabilization activity is probably negatively regulated by VP2 and is triggered by endosomal degradation of VP2 and exposure to low pH.</text>
</comment>
<organism evidence="5">
    <name type="scientific">Lobuck virus</name>
    <dbReference type="NCBI Taxonomy" id="2800925"/>
    <lineage>
        <taxon>Viruses</taxon>
        <taxon>Riboviria</taxon>
    </lineage>
</organism>
<name>A0A894KCY3_9VIRU</name>
<dbReference type="Pfam" id="PF00901">
    <property type="entry name" value="Orbi_VP5"/>
    <property type="match status" value="1"/>
</dbReference>
<sequence>MGKFSSALSRFGRGIRNIATSDLTKKIVSGAGSVLMKAAESDVGQKVIAGVVQGVAESSLTEIDAGSAIKRAIVGNVLGIHETPIDPLNPTEQMLNNKVVQLQKEIKSTQALEEISEKVEEKLITQIENLKDAVKKEAKIANGEQNQVQALDLSMKSMIEITEHETRSLQELQDALLKEARARTRDETKMVENLRANFQSMSNVIKTEREALIEEAMEQTIDIGGEVAEHLAAEVPFVGESIATGMATARGTMQIYKLAKIISKLTGVEMSHTEIPAISSATVETLLTNENINDNSLQKVVLAKMKQVEEIHRELTHLNEVVCEEIQKRTVDESLRTGSMDTTIHHSLRSNYHVPKQKRPGIHVFTAPYDSDYVVIFLIVAPYSQHKACVVCFDLLVDYVMMQDISHGGTRIHKGPKGGALQNFKAACKEFFRESARHVGSSVMHTERMNRSLGGEPMYITSVPYPYSYSQTRKNAELICRNAEIQRHLLRGPLAIQRKTILNGIQHGVHLISGSKSRSVQQSAKTLRPAP</sequence>
<evidence type="ECO:0000256" key="2">
    <source>
        <dbReference type="ARBA" id="ARBA00015353"/>
    </source>
</evidence>
<feature type="coiled-coil region" evidence="4">
    <location>
        <begin position="92"/>
        <end position="144"/>
    </location>
</feature>
<dbReference type="InterPro" id="IPR000145">
    <property type="entry name" value="Capsid_VP5_Orbivir"/>
</dbReference>
<dbReference type="GO" id="GO:0019028">
    <property type="term" value="C:viral capsid"/>
    <property type="evidence" value="ECO:0007669"/>
    <property type="project" value="InterPro"/>
</dbReference>
<evidence type="ECO:0000256" key="1">
    <source>
        <dbReference type="ARBA" id="ARBA00007624"/>
    </source>
</evidence>
<dbReference type="GO" id="GO:0005198">
    <property type="term" value="F:structural molecule activity"/>
    <property type="evidence" value="ECO:0007669"/>
    <property type="project" value="InterPro"/>
</dbReference>
<evidence type="ECO:0000256" key="3">
    <source>
        <dbReference type="ARBA" id="ARBA00024835"/>
    </source>
</evidence>
<evidence type="ECO:0000256" key="4">
    <source>
        <dbReference type="SAM" id="Coils"/>
    </source>
</evidence>
<comment type="similarity">
    <text evidence="1">Belongs to the orbivirus VP5 family.</text>
</comment>
<keyword evidence="4" id="KW-0175">Coiled coil</keyword>
<reference evidence="5" key="1">
    <citation type="journal article" date="2020" name="bioRxiv">
        <title>Single mosquito metatranscriptomics identifies vectors, emerging pathogens and reservoirs in one assay.</title>
        <authorList>
            <person name="Batson J."/>
            <person name="Dudas G."/>
            <person name="Haas-Stapleton E."/>
            <person name="Kistler A.L."/>
            <person name="Li L.M."/>
            <person name="Logan P."/>
            <person name="Ratnasiri K."/>
            <person name="Retallack H."/>
        </authorList>
    </citation>
    <scope>NUCLEOTIDE SEQUENCE</scope>
    <source>
        <strain evidence="5">CMS001_012_ALCO</strain>
    </source>
</reference>
<proteinExistence type="inferred from homology"/>
<dbReference type="EMBL" id="MW434759">
    <property type="protein sequence ID" value="QRW41809.1"/>
    <property type="molecule type" value="Genomic_RNA"/>
</dbReference>
<accession>A0A894KCY3</accession>
<evidence type="ECO:0000313" key="5">
    <source>
        <dbReference type="EMBL" id="QRW41809.1"/>
    </source>
</evidence>
<protein>
    <recommendedName>
        <fullName evidence="2">Outer capsid protein VP5</fullName>
    </recommendedName>
</protein>